<name>A0ABW6BSK5_9BACT</name>
<comment type="caution">
    <text evidence="1">The sequence shown here is derived from an EMBL/GenBank/DDBJ whole genome shotgun (WGS) entry which is preliminary data.</text>
</comment>
<dbReference type="Gene3D" id="3.90.930.1">
    <property type="match status" value="1"/>
</dbReference>
<dbReference type="Proteomes" id="UP001597641">
    <property type="component" value="Unassembled WGS sequence"/>
</dbReference>
<protein>
    <submittedName>
        <fullName evidence="1">Toxin-antitoxin system YwqK family antitoxin</fullName>
    </submittedName>
</protein>
<sequence length="307" mass="36213">MRHSLLLVFSLVAGAGMLLLGGCGQPKWNSDYLLDQARLKGGAKADVLASGNTINPDVEVRKALERAEVEGEKKRKKKKESKRYFLGHKVKRGFIKSGRGSRETLETFSYLPEQQQLDTYAPLKYLYDSKKRKLYRTSSNEVDQARYKVLHGPYVKKIDGQTVEEGYFYIGTKHLRWEKYRPDEEGTLVGKDHYEKGFVRDAVVKYYDGDQKKIKEVIPYVYGEVQGTYYRFYENGQVQWTGQYEKGRKVGTWIHYYDFRGRRHHEFQYPKTVYDQRFEPYLVKEYDRHGTLIYEKDKLDKRSQAKR</sequence>
<dbReference type="RefSeq" id="WP_377482449.1">
    <property type="nucleotide sequence ID" value="NZ_JBHUOX010000003.1"/>
</dbReference>
<evidence type="ECO:0000313" key="2">
    <source>
        <dbReference type="Proteomes" id="UP001597641"/>
    </source>
</evidence>
<keyword evidence="2" id="KW-1185">Reference proteome</keyword>
<organism evidence="1 2">
    <name type="scientific">Pontibacter toksunensis</name>
    <dbReference type="NCBI Taxonomy" id="1332631"/>
    <lineage>
        <taxon>Bacteria</taxon>
        <taxon>Pseudomonadati</taxon>
        <taxon>Bacteroidota</taxon>
        <taxon>Cytophagia</taxon>
        <taxon>Cytophagales</taxon>
        <taxon>Hymenobacteraceae</taxon>
        <taxon>Pontibacter</taxon>
    </lineage>
</organism>
<accession>A0ABW6BSK5</accession>
<dbReference type="PROSITE" id="PS51257">
    <property type="entry name" value="PROKAR_LIPOPROTEIN"/>
    <property type="match status" value="1"/>
</dbReference>
<reference evidence="2" key="1">
    <citation type="journal article" date="2019" name="Int. J. Syst. Evol. Microbiol.">
        <title>The Global Catalogue of Microorganisms (GCM) 10K type strain sequencing project: providing services to taxonomists for standard genome sequencing and annotation.</title>
        <authorList>
            <consortium name="The Broad Institute Genomics Platform"/>
            <consortium name="The Broad Institute Genome Sequencing Center for Infectious Disease"/>
            <person name="Wu L."/>
            <person name="Ma J."/>
        </authorList>
    </citation>
    <scope>NUCLEOTIDE SEQUENCE [LARGE SCALE GENOMIC DNA]</scope>
    <source>
        <strain evidence="2">KCTC 23984</strain>
    </source>
</reference>
<dbReference type="SUPFAM" id="SSF82185">
    <property type="entry name" value="Histone H3 K4-specific methyltransferase SET7/9 N-terminal domain"/>
    <property type="match status" value="1"/>
</dbReference>
<proteinExistence type="predicted"/>
<evidence type="ECO:0000313" key="1">
    <source>
        <dbReference type="EMBL" id="MFD2999957.1"/>
    </source>
</evidence>
<gene>
    <name evidence="1" type="ORF">ACFS7Z_06270</name>
</gene>
<dbReference type="EMBL" id="JBHUOX010000003">
    <property type="protein sequence ID" value="MFD2999957.1"/>
    <property type="molecule type" value="Genomic_DNA"/>
</dbReference>